<reference evidence="1 2" key="1">
    <citation type="submission" date="2020-08" db="EMBL/GenBank/DDBJ databases">
        <title>A Genomic Blueprint of the Chicken Gut Microbiome.</title>
        <authorList>
            <person name="Gilroy R."/>
            <person name="Ravi A."/>
            <person name="Getino M."/>
            <person name="Pursley I."/>
            <person name="Horton D.L."/>
            <person name="Alikhan N.-F."/>
            <person name="Baker D."/>
            <person name="Gharbi K."/>
            <person name="Hall N."/>
            <person name="Watson M."/>
            <person name="Adriaenssens E.M."/>
            <person name="Foster-Nyarko E."/>
            <person name="Jarju S."/>
            <person name="Secka A."/>
            <person name="Antonio M."/>
            <person name="Oren A."/>
            <person name="Chaudhuri R."/>
            <person name="La Ragione R.M."/>
            <person name="Hildebrand F."/>
            <person name="Pallen M.J."/>
        </authorList>
    </citation>
    <scope>NUCLEOTIDE SEQUENCE [LARGE SCALE GENOMIC DNA]</scope>
    <source>
        <strain evidence="1 2">Sa1YVA5</strain>
    </source>
</reference>
<evidence type="ECO:0000313" key="2">
    <source>
        <dbReference type="Proteomes" id="UP000650224"/>
    </source>
</evidence>
<dbReference type="Proteomes" id="UP000650224">
    <property type="component" value="Unassembled WGS sequence"/>
</dbReference>
<organism evidence="1 2">
    <name type="scientific">Corynebacterium gallinarum</name>
    <dbReference type="NCBI Taxonomy" id="2762214"/>
    <lineage>
        <taxon>Bacteria</taxon>
        <taxon>Bacillati</taxon>
        <taxon>Actinomycetota</taxon>
        <taxon>Actinomycetes</taxon>
        <taxon>Mycobacteriales</taxon>
        <taxon>Corynebacteriaceae</taxon>
        <taxon>Corynebacterium</taxon>
    </lineage>
</organism>
<evidence type="ECO:0000313" key="1">
    <source>
        <dbReference type="EMBL" id="MBD8029133.1"/>
    </source>
</evidence>
<dbReference type="EMBL" id="JACSPR010000001">
    <property type="protein sequence ID" value="MBD8029133.1"/>
    <property type="molecule type" value="Genomic_DNA"/>
</dbReference>
<proteinExistence type="predicted"/>
<dbReference type="RefSeq" id="WP_191732359.1">
    <property type="nucleotide sequence ID" value="NZ_JACSPR010000001.1"/>
</dbReference>
<dbReference type="AlphaFoldDB" id="A0A8I0LEX5"/>
<accession>A0A8I0LEX5</accession>
<comment type="caution">
    <text evidence="1">The sequence shown here is derived from an EMBL/GenBank/DDBJ whole genome shotgun (WGS) entry which is preliminary data.</text>
</comment>
<protein>
    <submittedName>
        <fullName evidence="1">Uncharacterized protein</fullName>
    </submittedName>
</protein>
<name>A0A8I0LEX5_9CORY</name>
<gene>
    <name evidence="1" type="ORF">H9627_02110</name>
</gene>
<keyword evidence="2" id="KW-1185">Reference proteome</keyword>
<sequence>MSYDFVLFETDGDPGNARISKSPLTERIDYADPATTPVLESLATGLADELPDGITLDDDSPIQLTGDRCLYVATNYNDADATAAWLTTVAIDYGLGLADMNSDAILLFGDEDTDAVVQTDSFFSPGFSAYGLPHLLLEVLRLKDSKVPYLRVTRAADDAHFIQTLYRPGEKNWLVEYRAGAGSTAQGTIVKTPKDVISLIRDWFDGAEGFGNDREWADVEE</sequence>